<evidence type="ECO:0000256" key="12">
    <source>
        <dbReference type="ARBA" id="ARBA00022967"/>
    </source>
</evidence>
<accession>A0A4Z1JZ52</accession>
<dbReference type="GO" id="GO:0006813">
    <property type="term" value="P:potassium ion transport"/>
    <property type="evidence" value="ECO:0007669"/>
    <property type="project" value="UniProtKB-KW"/>
</dbReference>
<keyword evidence="26" id="KW-1185">Reference proteome</keyword>
<organism evidence="25 26">
    <name type="scientific">Botrytis elliptica</name>
    <dbReference type="NCBI Taxonomy" id="278938"/>
    <lineage>
        <taxon>Eukaryota</taxon>
        <taxon>Fungi</taxon>
        <taxon>Dikarya</taxon>
        <taxon>Ascomycota</taxon>
        <taxon>Pezizomycotina</taxon>
        <taxon>Leotiomycetes</taxon>
        <taxon>Helotiales</taxon>
        <taxon>Sclerotiniaceae</taxon>
        <taxon>Botrytis</taxon>
    </lineage>
</organism>
<dbReference type="InterPro" id="IPR018303">
    <property type="entry name" value="ATPase_P-typ_P_site"/>
</dbReference>
<keyword evidence="7" id="KW-0479">Metal-binding</keyword>
<evidence type="ECO:0000256" key="16">
    <source>
        <dbReference type="ARBA" id="ARBA00023136"/>
    </source>
</evidence>
<comment type="cofactor">
    <cofactor evidence="1">
        <name>Mg(2+)</name>
        <dbReference type="ChEBI" id="CHEBI:18420"/>
    </cofactor>
</comment>
<feature type="transmembrane region" description="Helical" evidence="23">
    <location>
        <begin position="786"/>
        <end position="807"/>
    </location>
</feature>
<evidence type="ECO:0000256" key="18">
    <source>
        <dbReference type="ARBA" id="ARBA00035017"/>
    </source>
</evidence>
<comment type="caution">
    <text evidence="25">The sequence shown here is derived from an EMBL/GenBank/DDBJ whole genome shotgun (WGS) entry which is preliminary data.</text>
</comment>
<dbReference type="InterPro" id="IPR044492">
    <property type="entry name" value="P_typ_ATPase_HD_dom"/>
</dbReference>
<evidence type="ECO:0000313" key="25">
    <source>
        <dbReference type="EMBL" id="TGO78905.1"/>
    </source>
</evidence>
<evidence type="ECO:0000256" key="4">
    <source>
        <dbReference type="ARBA" id="ARBA00022475"/>
    </source>
</evidence>
<feature type="transmembrane region" description="Helical" evidence="23">
    <location>
        <begin position="324"/>
        <end position="356"/>
    </location>
</feature>
<dbReference type="InterPro" id="IPR006414">
    <property type="entry name" value="P-type_ATPase_IID"/>
</dbReference>
<evidence type="ECO:0000256" key="14">
    <source>
        <dbReference type="ARBA" id="ARBA00023053"/>
    </source>
</evidence>
<dbReference type="SUPFAM" id="SSF81653">
    <property type="entry name" value="Calcium ATPase, transduction domain A"/>
    <property type="match status" value="1"/>
</dbReference>
<keyword evidence="3" id="KW-0813">Transport</keyword>
<evidence type="ECO:0000256" key="3">
    <source>
        <dbReference type="ARBA" id="ARBA00022448"/>
    </source>
</evidence>
<evidence type="ECO:0000256" key="23">
    <source>
        <dbReference type="SAM" id="Phobius"/>
    </source>
</evidence>
<keyword evidence="10" id="KW-0460">Magnesium</keyword>
<keyword evidence="16 23" id="KW-0472">Membrane</keyword>
<feature type="transmembrane region" description="Helical" evidence="23">
    <location>
        <begin position="75"/>
        <end position="94"/>
    </location>
</feature>
<dbReference type="SFLD" id="SFLDF00027">
    <property type="entry name" value="p-type_atpase"/>
    <property type="match status" value="1"/>
</dbReference>
<dbReference type="PRINTS" id="PR00119">
    <property type="entry name" value="CATATPASE"/>
</dbReference>
<feature type="transmembrane region" description="Helical" evidence="23">
    <location>
        <begin position="865"/>
        <end position="888"/>
    </location>
</feature>
<evidence type="ECO:0000256" key="22">
    <source>
        <dbReference type="SAM" id="MobiDB-lite"/>
    </source>
</evidence>
<evidence type="ECO:0000256" key="19">
    <source>
        <dbReference type="ARBA" id="ARBA00035029"/>
    </source>
</evidence>
<dbReference type="Gene3D" id="1.20.1110.10">
    <property type="entry name" value="Calcium-transporting ATPase, transmembrane domain"/>
    <property type="match status" value="2"/>
</dbReference>
<dbReference type="SFLD" id="SFLDG00002">
    <property type="entry name" value="C1.7:_P-type_atpase_like"/>
    <property type="match status" value="1"/>
</dbReference>
<evidence type="ECO:0000256" key="20">
    <source>
        <dbReference type="ARBA" id="ARBA00048599"/>
    </source>
</evidence>
<feature type="compositionally biased region" description="Basic and acidic residues" evidence="22">
    <location>
        <begin position="418"/>
        <end position="438"/>
    </location>
</feature>
<dbReference type="InterPro" id="IPR001757">
    <property type="entry name" value="P_typ_ATPase"/>
</dbReference>
<dbReference type="GO" id="GO:0008554">
    <property type="term" value="F:P-type sodium transporter activity"/>
    <property type="evidence" value="ECO:0007669"/>
    <property type="project" value="UniProtKB-EC"/>
</dbReference>
<dbReference type="InterPro" id="IPR023298">
    <property type="entry name" value="ATPase_P-typ_TM_dom_sf"/>
</dbReference>
<dbReference type="OrthoDB" id="3352408at2759"/>
<keyword evidence="14" id="KW-0915">Sodium</keyword>
<sequence>MARANIVEEVSGQSNKPLSKPAHALEYVQVAHELEANLEDGLTEAEAARRLELYGKNELDEGPGVQPVQILIHQICNAMILVLILAMAVSFGIGSYIEGGVISAVIFLNIVIGFYNEFKAEKTMDSLRSLSSPTAHAVREGGIRSVATVKITIGDMVEVKTGDTIPGDMRLVESMNFETDEMILTGESLPIEKNSDAVFPENASAGDRLNVAFSSTTVTKGRARGIIFAVGMKSQVGSIAVSLRQQRRKVREVKRNEDGKALPHRYAQAGLLTVFDYIGNFLGTNIGTPLQRMLAQLACGLFVVAVICAIIVLAANGFSNNQEVIIYAVATGLSMIPASLIVVLTITMAAGANVMYAKHVVVRKMNALEALGAVTDICSDKTGTLTQGKMIAKKVWLPARGTYSVGDSGEAFNPEDGDLFHSEKSPHQARNEKDEAKADSFSNLLQNNADLQAFLNIASMANLAHVHKSDNEWKARGDPTEIAIQVFASRFNWNRERWTSGDAPQWKQIAEFPFDSDVKKMSVIFKHEQSDSAQVFTKGAVERILSSCSQMTMRDGEVVEMDEGMREDVLNNMEAIAADGLRVLALAGKPWEHYTGINAKHDRADVEKDLMFHGLIGIYDPPRVESLESVQKCHQAGIKVHMLTGDHPETARAIAGQVGILPQDSSTIGQAVINAMVMKASDFDRLSDGEIDALPMLPLVIARCSPQTKVRMIEALHRKGKFAAMTGDGVNDSPSLKRADVGIAMGEAGSDVAKDASDIILTDDNFASILNAVEEGRRMFDNIQKFILHLLAQNIAQACTLLIGLAFKDNMGTSVFPLAPVEILWVIMITSGMPDMGLGFEAAAPDIMNRPPQNGIFTLEVMIDMVVYGLWMAALCLSAFSLVLFGWGNGDLGFDCNDRYSDQCDTVFRARATTFVCLTWFSLFLAWEMINMRRSFFRMQPGSKKYFTQWIHDIWANKLLFWAVVAGFVTVFPTLYIPVINRKVFKHEGISWEWGIVFVESFLFFVGIESWKWAKRVYLRVQARKTIDVTSNADDEDPGMAIMEILKAQSTHITRKGTRAHVEFSEKDGDLESGNISNQ</sequence>
<evidence type="ECO:0000256" key="5">
    <source>
        <dbReference type="ARBA" id="ARBA00022538"/>
    </source>
</evidence>
<dbReference type="InterPro" id="IPR023299">
    <property type="entry name" value="ATPase_P-typ_cyto_dom_N"/>
</dbReference>
<dbReference type="SUPFAM" id="SSF81660">
    <property type="entry name" value="Metal cation-transporting ATPase, ATP-binding domain N"/>
    <property type="match status" value="1"/>
</dbReference>
<dbReference type="NCBIfam" id="TIGR01523">
    <property type="entry name" value="ATPase-IID_K-Na"/>
    <property type="match status" value="1"/>
</dbReference>
<evidence type="ECO:0000256" key="10">
    <source>
        <dbReference type="ARBA" id="ARBA00022842"/>
    </source>
</evidence>
<dbReference type="EMBL" id="PQXM01000050">
    <property type="protein sequence ID" value="TGO78905.1"/>
    <property type="molecule type" value="Genomic_DNA"/>
</dbReference>
<dbReference type="GO" id="GO:0046872">
    <property type="term" value="F:metal ion binding"/>
    <property type="evidence" value="ECO:0007669"/>
    <property type="project" value="UniProtKB-KW"/>
</dbReference>
<dbReference type="InterPro" id="IPR036412">
    <property type="entry name" value="HAD-like_sf"/>
</dbReference>
<dbReference type="SMART" id="SM00831">
    <property type="entry name" value="Cation_ATPase_N"/>
    <property type="match status" value="1"/>
</dbReference>
<dbReference type="STRING" id="278938.A0A4Z1JZ52"/>
<protein>
    <recommendedName>
        <fullName evidence="19">P-type Na(+) transporter</fullName>
        <ecNumber evidence="19">7.2.2.3</ecNumber>
    </recommendedName>
</protein>
<dbReference type="FunFam" id="1.20.1110.10:FF:000020">
    <property type="entry name" value="Sodium ion P-type ATPase"/>
    <property type="match status" value="1"/>
</dbReference>
<dbReference type="AlphaFoldDB" id="A0A4Z1JZ52"/>
<proteinExistence type="inferred from homology"/>
<dbReference type="Pfam" id="PF13246">
    <property type="entry name" value="Cation_ATPase"/>
    <property type="match status" value="1"/>
</dbReference>
<evidence type="ECO:0000256" key="8">
    <source>
        <dbReference type="ARBA" id="ARBA00022741"/>
    </source>
</evidence>
<dbReference type="PANTHER" id="PTHR42861">
    <property type="entry name" value="CALCIUM-TRANSPORTING ATPASE"/>
    <property type="match status" value="1"/>
</dbReference>
<dbReference type="Pfam" id="PF00689">
    <property type="entry name" value="Cation_ATPase_C"/>
    <property type="match status" value="1"/>
</dbReference>
<evidence type="ECO:0000256" key="17">
    <source>
        <dbReference type="ARBA" id="ARBA00023201"/>
    </source>
</evidence>
<keyword evidence="5" id="KW-0633">Potassium transport</keyword>
<feature type="transmembrane region" description="Helical" evidence="23">
    <location>
        <begin position="992"/>
        <end position="1011"/>
    </location>
</feature>
<comment type="subcellular location">
    <subcellularLocation>
        <location evidence="2">Cell membrane</location>
        <topology evidence="2">Multi-pass membrane protein</topology>
    </subcellularLocation>
</comment>
<dbReference type="Pfam" id="PF00122">
    <property type="entry name" value="E1-E2_ATPase"/>
    <property type="match status" value="1"/>
</dbReference>
<dbReference type="InterPro" id="IPR006068">
    <property type="entry name" value="ATPase_P-typ_cation-transptr_C"/>
</dbReference>
<evidence type="ECO:0000256" key="15">
    <source>
        <dbReference type="ARBA" id="ARBA00023065"/>
    </source>
</evidence>
<dbReference type="FunFam" id="3.40.1110.10:FF:000039">
    <property type="entry name" value="Sodium P-type ATPase"/>
    <property type="match status" value="1"/>
</dbReference>
<dbReference type="Pfam" id="PF00690">
    <property type="entry name" value="Cation_ATPase_N"/>
    <property type="match status" value="1"/>
</dbReference>
<keyword evidence="4" id="KW-1003">Cell membrane</keyword>
<feature type="domain" description="Cation-transporting P-type ATPase N-terminal" evidence="24">
    <location>
        <begin position="21"/>
        <end position="95"/>
    </location>
</feature>
<comment type="catalytic activity">
    <reaction evidence="21">
        <text>Na(+)(in) + ATP + H2O = Na(+)(out) + ADP + phosphate + H(+)</text>
        <dbReference type="Rhea" id="RHEA:14633"/>
        <dbReference type="ChEBI" id="CHEBI:15377"/>
        <dbReference type="ChEBI" id="CHEBI:15378"/>
        <dbReference type="ChEBI" id="CHEBI:29101"/>
        <dbReference type="ChEBI" id="CHEBI:30616"/>
        <dbReference type="ChEBI" id="CHEBI:43474"/>
        <dbReference type="ChEBI" id="CHEBI:456216"/>
        <dbReference type="EC" id="7.2.2.3"/>
    </reaction>
    <physiologicalReaction direction="left-to-right" evidence="21">
        <dbReference type="Rhea" id="RHEA:14634"/>
    </physiologicalReaction>
</comment>
<keyword evidence="17" id="KW-0739">Sodium transport</keyword>
<dbReference type="PROSITE" id="PS00154">
    <property type="entry name" value="ATPASE_E1_E2"/>
    <property type="match status" value="1"/>
</dbReference>
<evidence type="ECO:0000256" key="13">
    <source>
        <dbReference type="ARBA" id="ARBA00022989"/>
    </source>
</evidence>
<dbReference type="InterPro" id="IPR008250">
    <property type="entry name" value="ATPase_P-typ_transduc_dom_A_sf"/>
</dbReference>
<dbReference type="InterPro" id="IPR023214">
    <property type="entry name" value="HAD_sf"/>
</dbReference>
<dbReference type="Gene3D" id="2.70.150.10">
    <property type="entry name" value="Calcium-transporting ATPase, cytoplasmic transduction domain A"/>
    <property type="match status" value="1"/>
</dbReference>
<feature type="transmembrane region" description="Helical" evidence="23">
    <location>
        <begin position="297"/>
        <end position="318"/>
    </location>
</feature>
<name>A0A4Z1JZ52_9HELO</name>
<keyword evidence="15" id="KW-0406">Ion transport</keyword>
<evidence type="ECO:0000259" key="24">
    <source>
        <dbReference type="SMART" id="SM00831"/>
    </source>
</evidence>
<dbReference type="SUPFAM" id="SSF56784">
    <property type="entry name" value="HAD-like"/>
    <property type="match status" value="1"/>
</dbReference>
<dbReference type="GO" id="GO:0005524">
    <property type="term" value="F:ATP binding"/>
    <property type="evidence" value="ECO:0007669"/>
    <property type="project" value="UniProtKB-KW"/>
</dbReference>
<comment type="similarity">
    <text evidence="18">Belongs to the cation transport ATPase (P-type) (TC 3.A.3) family. Type IID subfamily.</text>
</comment>
<reference evidence="25 26" key="1">
    <citation type="submission" date="2017-12" db="EMBL/GenBank/DDBJ databases">
        <title>Comparative genomics of Botrytis spp.</title>
        <authorList>
            <person name="Valero-Jimenez C.A."/>
            <person name="Tapia P."/>
            <person name="Veloso J."/>
            <person name="Silva-Moreno E."/>
            <person name="Staats M."/>
            <person name="Valdes J.H."/>
            <person name="Van Kan J.A.L."/>
        </authorList>
    </citation>
    <scope>NUCLEOTIDE SEQUENCE [LARGE SCALE GENOMIC DNA]</scope>
    <source>
        <strain evidence="25 26">Be9601</strain>
    </source>
</reference>
<feature type="transmembrane region" description="Helical" evidence="23">
    <location>
        <begin position="100"/>
        <end position="118"/>
    </location>
</feature>
<dbReference type="EC" id="7.2.2.3" evidence="19"/>
<keyword evidence="6 23" id="KW-0812">Transmembrane</keyword>
<dbReference type="InterPro" id="IPR059000">
    <property type="entry name" value="ATPase_P-type_domA"/>
</dbReference>
<dbReference type="GO" id="GO:0005886">
    <property type="term" value="C:plasma membrane"/>
    <property type="evidence" value="ECO:0007669"/>
    <property type="project" value="UniProtKB-SubCell"/>
</dbReference>
<evidence type="ECO:0000256" key="1">
    <source>
        <dbReference type="ARBA" id="ARBA00001946"/>
    </source>
</evidence>
<dbReference type="NCBIfam" id="TIGR01494">
    <property type="entry name" value="ATPase_P-type"/>
    <property type="match status" value="2"/>
</dbReference>
<keyword evidence="12" id="KW-1278">Translocase</keyword>
<evidence type="ECO:0000256" key="21">
    <source>
        <dbReference type="ARBA" id="ARBA00049499"/>
    </source>
</evidence>
<feature type="transmembrane region" description="Helical" evidence="23">
    <location>
        <begin position="908"/>
        <end position="930"/>
    </location>
</feature>
<feature type="transmembrane region" description="Helical" evidence="23">
    <location>
        <begin position="959"/>
        <end position="980"/>
    </location>
</feature>
<evidence type="ECO:0000256" key="6">
    <source>
        <dbReference type="ARBA" id="ARBA00022692"/>
    </source>
</evidence>
<keyword evidence="13 23" id="KW-1133">Transmembrane helix</keyword>
<dbReference type="SUPFAM" id="SSF81665">
    <property type="entry name" value="Calcium ATPase, transmembrane domain M"/>
    <property type="match status" value="1"/>
</dbReference>
<evidence type="ECO:0000256" key="9">
    <source>
        <dbReference type="ARBA" id="ARBA00022840"/>
    </source>
</evidence>
<dbReference type="Gene3D" id="3.40.50.1000">
    <property type="entry name" value="HAD superfamily/HAD-like"/>
    <property type="match status" value="1"/>
</dbReference>
<feature type="region of interest" description="Disordered" evidence="22">
    <location>
        <begin position="414"/>
        <end position="438"/>
    </location>
</feature>
<keyword evidence="9" id="KW-0067">ATP-binding</keyword>
<keyword evidence="8" id="KW-0547">Nucleotide-binding</keyword>
<feature type="transmembrane region" description="Helical" evidence="23">
    <location>
        <begin position="823"/>
        <end position="844"/>
    </location>
</feature>
<dbReference type="InterPro" id="IPR004014">
    <property type="entry name" value="ATPase_P-typ_cation-transptr_N"/>
</dbReference>
<keyword evidence="11" id="KW-0630">Potassium</keyword>
<gene>
    <name evidence="25" type="ORF">BELL_0050g00160</name>
</gene>
<dbReference type="SFLD" id="SFLDS00003">
    <property type="entry name" value="Haloacid_Dehalogenase"/>
    <property type="match status" value="1"/>
</dbReference>
<dbReference type="FunFam" id="1.20.1110.10:FF:000015">
    <property type="entry name" value="Sodium ion P-type ATPase"/>
    <property type="match status" value="1"/>
</dbReference>
<evidence type="ECO:0000256" key="2">
    <source>
        <dbReference type="ARBA" id="ARBA00004651"/>
    </source>
</evidence>
<dbReference type="Proteomes" id="UP000297229">
    <property type="component" value="Unassembled WGS sequence"/>
</dbReference>
<dbReference type="FunFam" id="3.40.50.1000:FF:000047">
    <property type="entry name" value="Sodium P-type ATPase"/>
    <property type="match status" value="1"/>
</dbReference>
<evidence type="ECO:0000256" key="7">
    <source>
        <dbReference type="ARBA" id="ARBA00022723"/>
    </source>
</evidence>
<evidence type="ECO:0000256" key="11">
    <source>
        <dbReference type="ARBA" id="ARBA00022958"/>
    </source>
</evidence>
<dbReference type="Gene3D" id="3.40.1110.10">
    <property type="entry name" value="Calcium-transporting ATPase, cytoplasmic domain N"/>
    <property type="match status" value="1"/>
</dbReference>
<evidence type="ECO:0000313" key="26">
    <source>
        <dbReference type="Proteomes" id="UP000297229"/>
    </source>
</evidence>
<dbReference type="GO" id="GO:0016887">
    <property type="term" value="F:ATP hydrolysis activity"/>
    <property type="evidence" value="ECO:0007669"/>
    <property type="project" value="InterPro"/>
</dbReference>
<comment type="catalytic activity">
    <reaction evidence="20">
        <text>K(+)(in) + ATP + H2O = K(+)(out) + ADP + phosphate + H(+)</text>
        <dbReference type="Rhea" id="RHEA:75815"/>
        <dbReference type="ChEBI" id="CHEBI:15377"/>
        <dbReference type="ChEBI" id="CHEBI:15378"/>
        <dbReference type="ChEBI" id="CHEBI:29103"/>
        <dbReference type="ChEBI" id="CHEBI:30616"/>
        <dbReference type="ChEBI" id="CHEBI:43474"/>
        <dbReference type="ChEBI" id="CHEBI:456216"/>
    </reaction>
</comment>